<proteinExistence type="predicted"/>
<protein>
    <submittedName>
        <fullName evidence="7">C-type cytochrome</fullName>
    </submittedName>
</protein>
<evidence type="ECO:0000313" key="7">
    <source>
        <dbReference type="EMBL" id="WKN36951.1"/>
    </source>
</evidence>
<dbReference type="SUPFAM" id="SSF63829">
    <property type="entry name" value="Calcium-dependent phosphotriesterase"/>
    <property type="match status" value="1"/>
</dbReference>
<sequence>MRTTSYPALGFLSLSMFFSCQSDSPPFSQDAQEALSTFEVADGFTIELVASEPLVADPVAMEIDEFGRMYVAEMHGYPLDTKGSGKIKLLSDTDQDGMPDQSSIFAEGLILPTGIMRWKEGIIVTDAPNVWYLEDTTGDGTADIKEAMLTGFARSNPQHNLNSPVYGLDNWIYLAHESTVSTKFFHDQFGGEGQPISFPGHQMANLPVNADGRNVRFRPDSYELEIMSGETQFGHTFDTWGHQLLTSNAEHLFHEVLPARYLTRNANLGLPTAMQYIPAYGRGVEVYPITQNPEHQLLTDVGTITSACGVTWYQGGLFPEEYQQVTFVAEPVHNLIHADVIKDDGATFKAERLLEEKEFLASTDSWFRPVNFYVGPDGALYLLDYYRQIIEHPEWMSEEVNQSGALYNGTEKGRIYRIVPEGKKLDKFLDQLSVGKATNEELVKLLTHPNLWWRRTAQRLLVDRKAENIEALLVKTATDTSSPEGRVHALWTLQGLEQLDEETISAALKDSEAGVRENAVKLAELHLEKSPTLLSKLISLEEDPAPKVRFQLLCTLSGSDKPEAQSVCEAILQQDIADEWVQYAALSTSKPESVWLQFAQEHLTVSQNEASAAFMKKLGNQVGRTGNSSAIHDMIQLTATATSSDSWWRAAFLDGLAQGVHTSPNPGSQLQADKQLLIKNITPNRPDDLRKASLHLLAALGDLPISAAQQTIKEAKAALSRSSSSVAWQQDALTFLGLVDATKYQDQFMATLTPQHPTVLQKEALKMLSNVQGVTPCNALIDRWPSLTPAVRDQAVDVFLEEPARMHLLLAAVENHQIDPSAVGWRRTVHLMNHDDDSIRIAARKVFTSSDSGSIDQYRPFLSDKGNYEAGKLVFERACATCHQLQGKQGTAFGPDLSSVRNRSKDAILKDVLFPNQSIADGYELWRAELSNGTTQTGIITSETPSSLTLTDLAGNKTTVDRNAINHLEALEYSAMPEGLANQITEEAMNDLLTFIKQP</sequence>
<dbReference type="Gene3D" id="1.10.760.10">
    <property type="entry name" value="Cytochrome c-like domain"/>
    <property type="match status" value="1"/>
</dbReference>
<dbReference type="PROSITE" id="PS51007">
    <property type="entry name" value="CYTC"/>
    <property type="match status" value="1"/>
</dbReference>
<evidence type="ECO:0000256" key="1">
    <source>
        <dbReference type="ARBA" id="ARBA00022617"/>
    </source>
</evidence>
<dbReference type="PANTHER" id="PTHR33546">
    <property type="entry name" value="LARGE, MULTIFUNCTIONAL SECRETED PROTEIN-RELATED"/>
    <property type="match status" value="1"/>
</dbReference>
<dbReference type="NCBIfam" id="TIGR02603">
    <property type="entry name" value="CxxCH_TIGR02603"/>
    <property type="match status" value="1"/>
</dbReference>
<reference evidence="7" key="1">
    <citation type="journal article" date="2023" name="Comput. Struct. Biotechnol. J.">
        <title>Discovery of a novel marine Bacteroidetes with a rich repertoire of carbohydrate-active enzymes.</title>
        <authorList>
            <person name="Chen B."/>
            <person name="Liu G."/>
            <person name="Chen Q."/>
            <person name="Wang H."/>
            <person name="Liu L."/>
            <person name="Tang K."/>
        </authorList>
    </citation>
    <scope>NUCLEOTIDE SEQUENCE</scope>
    <source>
        <strain evidence="7">TK19036</strain>
    </source>
</reference>
<organism evidence="7">
    <name type="scientific">Roseihalotalea indica</name>
    <dbReference type="NCBI Taxonomy" id="2867963"/>
    <lineage>
        <taxon>Bacteria</taxon>
        <taxon>Pseudomonadati</taxon>
        <taxon>Bacteroidota</taxon>
        <taxon>Cytophagia</taxon>
        <taxon>Cytophagales</taxon>
        <taxon>Catalimonadaceae</taxon>
        <taxon>Roseihalotalea</taxon>
    </lineage>
</organism>
<evidence type="ECO:0000256" key="3">
    <source>
        <dbReference type="ARBA" id="ARBA00023004"/>
    </source>
</evidence>
<dbReference type="InterPro" id="IPR011042">
    <property type="entry name" value="6-blade_b-propeller_TolB-like"/>
</dbReference>
<dbReference type="InterPro" id="IPR055557">
    <property type="entry name" value="DUF7133"/>
</dbReference>
<dbReference type="Gene3D" id="1.25.10.10">
    <property type="entry name" value="Leucine-rich Repeat Variant"/>
    <property type="match status" value="1"/>
</dbReference>
<dbReference type="SUPFAM" id="SSF46626">
    <property type="entry name" value="Cytochrome c"/>
    <property type="match status" value="1"/>
</dbReference>
<reference evidence="7" key="2">
    <citation type="journal article" date="2024" name="Antonie Van Leeuwenhoek">
        <title>Roseihalotalea indica gen. nov., sp. nov., a halophilic Bacteroidetes from mesopelagic Southwest Indian Ocean with higher carbohydrate metabolic potential.</title>
        <authorList>
            <person name="Chen B."/>
            <person name="Zhang M."/>
            <person name="Lin D."/>
            <person name="Ye J."/>
            <person name="Tang K."/>
        </authorList>
    </citation>
    <scope>NUCLEOTIDE SEQUENCE</scope>
    <source>
        <strain evidence="7">TK19036</strain>
    </source>
</reference>
<keyword evidence="1 4" id="KW-0349">Heme</keyword>
<feature type="chain" id="PRO_5041353204" evidence="5">
    <location>
        <begin position="23"/>
        <end position="999"/>
    </location>
</feature>
<keyword evidence="3 4" id="KW-0408">Iron</keyword>
<keyword evidence="5" id="KW-0732">Signal</keyword>
<dbReference type="InterPro" id="IPR013427">
    <property type="entry name" value="Haem-bd_dom_put"/>
</dbReference>
<accession>A0AA49GNA8</accession>
<evidence type="ECO:0000256" key="4">
    <source>
        <dbReference type="PROSITE-ProRule" id="PRU00433"/>
    </source>
</evidence>
<name>A0AA49GNA8_9BACT</name>
<dbReference type="GO" id="GO:0009055">
    <property type="term" value="F:electron transfer activity"/>
    <property type="evidence" value="ECO:0007669"/>
    <property type="project" value="InterPro"/>
</dbReference>
<keyword evidence="2 4" id="KW-0479">Metal-binding</keyword>
<dbReference type="Gene3D" id="2.120.10.30">
    <property type="entry name" value="TolB, C-terminal domain"/>
    <property type="match status" value="1"/>
</dbReference>
<feature type="signal peptide" evidence="5">
    <location>
        <begin position="1"/>
        <end position="22"/>
    </location>
</feature>
<dbReference type="InterPro" id="IPR013428">
    <property type="entry name" value="Membrane-bound_put_N"/>
</dbReference>
<feature type="domain" description="Cytochrome c" evidence="6">
    <location>
        <begin position="866"/>
        <end position="999"/>
    </location>
</feature>
<gene>
    <name evidence="7" type="ORF">K4G66_31790</name>
</gene>
<evidence type="ECO:0000256" key="5">
    <source>
        <dbReference type="SAM" id="SignalP"/>
    </source>
</evidence>
<evidence type="ECO:0000259" key="6">
    <source>
        <dbReference type="PROSITE" id="PS51007"/>
    </source>
</evidence>
<dbReference type="InterPro" id="IPR009056">
    <property type="entry name" value="Cyt_c-like_dom"/>
</dbReference>
<dbReference type="EMBL" id="CP120682">
    <property type="protein sequence ID" value="WKN36951.1"/>
    <property type="molecule type" value="Genomic_DNA"/>
</dbReference>
<dbReference type="PANTHER" id="PTHR33546:SF1">
    <property type="entry name" value="LARGE, MULTIFUNCTIONAL SECRETED PROTEIN"/>
    <property type="match status" value="1"/>
</dbReference>
<dbReference type="InterPro" id="IPR016024">
    <property type="entry name" value="ARM-type_fold"/>
</dbReference>
<dbReference type="Pfam" id="PF23500">
    <property type="entry name" value="DUF7133"/>
    <property type="match status" value="1"/>
</dbReference>
<dbReference type="PROSITE" id="PS51257">
    <property type="entry name" value="PROKAR_LIPOPROTEIN"/>
    <property type="match status" value="1"/>
</dbReference>
<evidence type="ECO:0000256" key="2">
    <source>
        <dbReference type="ARBA" id="ARBA00022723"/>
    </source>
</evidence>
<dbReference type="NCBIfam" id="TIGR02604">
    <property type="entry name" value="Piru_Ver_Nterm"/>
    <property type="match status" value="1"/>
</dbReference>
<dbReference type="InterPro" id="IPR036909">
    <property type="entry name" value="Cyt_c-like_dom_sf"/>
</dbReference>
<dbReference type="GO" id="GO:0046872">
    <property type="term" value="F:metal ion binding"/>
    <property type="evidence" value="ECO:0007669"/>
    <property type="project" value="UniProtKB-KW"/>
</dbReference>
<dbReference type="Pfam" id="PF00034">
    <property type="entry name" value="Cytochrom_C"/>
    <property type="match status" value="1"/>
</dbReference>
<dbReference type="GO" id="GO:0020037">
    <property type="term" value="F:heme binding"/>
    <property type="evidence" value="ECO:0007669"/>
    <property type="project" value="InterPro"/>
</dbReference>
<dbReference type="AlphaFoldDB" id="A0AA49GNA8"/>
<dbReference type="InterPro" id="IPR011989">
    <property type="entry name" value="ARM-like"/>
</dbReference>
<dbReference type="SUPFAM" id="SSF48371">
    <property type="entry name" value="ARM repeat"/>
    <property type="match status" value="1"/>
</dbReference>